<proteinExistence type="predicted"/>
<protein>
    <submittedName>
        <fullName evidence="2">Uncharacterized protein</fullName>
    </submittedName>
</protein>
<name>A0AAD6XDE9_9AGAR</name>
<evidence type="ECO:0000313" key="3">
    <source>
        <dbReference type="Proteomes" id="UP001222325"/>
    </source>
</evidence>
<sequence>MSLHNPPSPDSLFSDEPTMPDVDVKVISYRVSTATTISGLPPDERYKVVRAYRARLYDQVADSSAPELLMYDLSCQYYKNMHALEVANTPHTDSEDSDDSDPEGPPPLEPRVIASDIADRDGEGVERTWVGDRRWSSLPIGKTGGEEPEQAWSNMNPPASSTLKMGEGDRRNILDDGGDIHTLRIISFCDGVRDVKCDCQDGRHSAYERRRVYAFANEQGDVIVRKTKTMLLHLE</sequence>
<dbReference type="EMBL" id="JARJCN010000174">
    <property type="protein sequence ID" value="KAJ7065915.1"/>
    <property type="molecule type" value="Genomic_DNA"/>
</dbReference>
<comment type="caution">
    <text evidence="2">The sequence shown here is derived from an EMBL/GenBank/DDBJ whole genome shotgun (WGS) entry which is preliminary data.</text>
</comment>
<keyword evidence="3" id="KW-1185">Reference proteome</keyword>
<reference evidence="2" key="1">
    <citation type="submission" date="2023-03" db="EMBL/GenBank/DDBJ databases">
        <title>Massive genome expansion in bonnet fungi (Mycena s.s.) driven by repeated elements and novel gene families across ecological guilds.</title>
        <authorList>
            <consortium name="Lawrence Berkeley National Laboratory"/>
            <person name="Harder C.B."/>
            <person name="Miyauchi S."/>
            <person name="Viragh M."/>
            <person name="Kuo A."/>
            <person name="Thoen E."/>
            <person name="Andreopoulos B."/>
            <person name="Lu D."/>
            <person name="Skrede I."/>
            <person name="Drula E."/>
            <person name="Henrissat B."/>
            <person name="Morin E."/>
            <person name="Kohler A."/>
            <person name="Barry K."/>
            <person name="LaButti K."/>
            <person name="Morin E."/>
            <person name="Salamov A."/>
            <person name="Lipzen A."/>
            <person name="Mereny Z."/>
            <person name="Hegedus B."/>
            <person name="Baldrian P."/>
            <person name="Stursova M."/>
            <person name="Weitz H."/>
            <person name="Taylor A."/>
            <person name="Grigoriev I.V."/>
            <person name="Nagy L.G."/>
            <person name="Martin F."/>
            <person name="Kauserud H."/>
        </authorList>
    </citation>
    <scope>NUCLEOTIDE SEQUENCE</scope>
    <source>
        <strain evidence="2">CBHHK173m</strain>
    </source>
</reference>
<organism evidence="2 3">
    <name type="scientific">Mycena belliarum</name>
    <dbReference type="NCBI Taxonomy" id="1033014"/>
    <lineage>
        <taxon>Eukaryota</taxon>
        <taxon>Fungi</taxon>
        <taxon>Dikarya</taxon>
        <taxon>Basidiomycota</taxon>
        <taxon>Agaricomycotina</taxon>
        <taxon>Agaricomycetes</taxon>
        <taxon>Agaricomycetidae</taxon>
        <taxon>Agaricales</taxon>
        <taxon>Marasmiineae</taxon>
        <taxon>Mycenaceae</taxon>
        <taxon>Mycena</taxon>
    </lineage>
</organism>
<evidence type="ECO:0000313" key="2">
    <source>
        <dbReference type="EMBL" id="KAJ7065915.1"/>
    </source>
</evidence>
<dbReference type="Proteomes" id="UP001222325">
    <property type="component" value="Unassembled WGS sequence"/>
</dbReference>
<dbReference type="AlphaFoldDB" id="A0AAD6XDE9"/>
<accession>A0AAD6XDE9</accession>
<gene>
    <name evidence="2" type="ORF">B0H15DRAFT_958488</name>
</gene>
<evidence type="ECO:0000256" key="1">
    <source>
        <dbReference type="SAM" id="MobiDB-lite"/>
    </source>
</evidence>
<feature type="region of interest" description="Disordered" evidence="1">
    <location>
        <begin position="136"/>
        <end position="157"/>
    </location>
</feature>
<feature type="region of interest" description="Disordered" evidence="1">
    <location>
        <begin position="89"/>
        <end position="111"/>
    </location>
</feature>